<evidence type="ECO:0000313" key="2">
    <source>
        <dbReference type="Proteomes" id="UP000218113"/>
    </source>
</evidence>
<organism evidence="1 2">
    <name type="scientific">SAR324 cluster bacterium</name>
    <dbReference type="NCBI Taxonomy" id="2024889"/>
    <lineage>
        <taxon>Bacteria</taxon>
        <taxon>Deltaproteobacteria</taxon>
        <taxon>SAR324 cluster</taxon>
    </lineage>
</organism>
<gene>
    <name evidence="1" type="ORF">COB67_02470</name>
</gene>
<name>A0A2A4TA22_9DELT</name>
<reference evidence="2" key="1">
    <citation type="submission" date="2017-08" db="EMBL/GenBank/DDBJ databases">
        <title>A dynamic microbial community with high functional redundancy inhabits the cold, oxic subseafloor aquifer.</title>
        <authorList>
            <person name="Tully B.J."/>
            <person name="Wheat C.G."/>
            <person name="Glazer B.T."/>
            <person name="Huber J.A."/>
        </authorList>
    </citation>
    <scope>NUCLEOTIDE SEQUENCE [LARGE SCALE GENOMIC DNA]</scope>
</reference>
<dbReference type="Proteomes" id="UP000218113">
    <property type="component" value="Unassembled WGS sequence"/>
</dbReference>
<dbReference type="AlphaFoldDB" id="A0A2A4TA22"/>
<sequence>MNFLDQVLTSPTSTANCLKWIIEHVKQLNLDNAIHTLQRIENKRSKTTDMINIFPQEDTDFNAMESVYFGNYMIEKVIIYAQGSKTIHLNGLFDKNKQIRVGALYNHFSDVFKMPARSELELLPTLMIPIFAEQMALQQGPVQNIQRFYHIFATNKDINAAYKNKFGMKLTSIVLMYMGVFAYVYYKKNPKAKDITYNFTPKELIQYFSTIPGLTRNDITLFLEMVSCTRERYKKEYFSFRSKKDGSAYAYAAQESFDRSLPRISYRFPFLNNEDGTYSLISLVSLNESMKMERVYRLLTEVSKSFKGSYMGPAIEKYARALVNTYSKGIPHLNPKDGGDEQYGSRANRKHQPDAILETDEYILLIECKANAFNLDLYKHLSKKDIKKFVDGVGTSLKNINEYLSFHSDRLKSKTVLSVLVYYEGHAHMY</sequence>
<dbReference type="EMBL" id="NVSR01000007">
    <property type="protein sequence ID" value="PCI30169.1"/>
    <property type="molecule type" value="Genomic_DNA"/>
</dbReference>
<evidence type="ECO:0000313" key="1">
    <source>
        <dbReference type="EMBL" id="PCI30169.1"/>
    </source>
</evidence>
<protein>
    <submittedName>
        <fullName evidence="1">Uncharacterized protein</fullName>
    </submittedName>
</protein>
<comment type="caution">
    <text evidence="1">The sequence shown here is derived from an EMBL/GenBank/DDBJ whole genome shotgun (WGS) entry which is preliminary data.</text>
</comment>
<accession>A0A2A4TA22</accession>
<proteinExistence type="predicted"/>